<feature type="transmembrane region" description="Helical" evidence="5">
    <location>
        <begin position="182"/>
        <end position="200"/>
    </location>
</feature>
<keyword evidence="2 5" id="KW-0812">Transmembrane</keyword>
<evidence type="ECO:0000256" key="3">
    <source>
        <dbReference type="ARBA" id="ARBA00022989"/>
    </source>
</evidence>
<dbReference type="AlphaFoldDB" id="A0AAD7VQK5"/>
<feature type="transmembrane region" description="Helical" evidence="5">
    <location>
        <begin position="150"/>
        <end position="170"/>
    </location>
</feature>
<sequence length="237" mass="26116">GGEYAVCTAQALESADSSVSLQKRRGFLVTISTNLAIVSGFVGSSIVALIVVAAYGNKASEAIWRVCFGIGIFLPLTIFFFRMRLIDSTQYQKHAIQSKVPYMLAIRRYWRPLLGCSLAWFLYDFVVYPFNLLAPTLVSGFSKNPTLLQSVGWSALINAFAIPGAIVGGWMTDVIGRRQTYAIGWAIVCVFGFLIGGLRFPLSHVFPVFVVLYGVSACILQNIHVDMPSTQLHYGLW</sequence>
<keyword evidence="7" id="KW-1185">Reference proteome</keyword>
<dbReference type="GeneID" id="80880431"/>
<evidence type="ECO:0000313" key="7">
    <source>
        <dbReference type="Proteomes" id="UP001217417"/>
    </source>
</evidence>
<dbReference type="GO" id="GO:0005886">
    <property type="term" value="C:plasma membrane"/>
    <property type="evidence" value="ECO:0007669"/>
    <property type="project" value="TreeGrafter"/>
</dbReference>
<feature type="transmembrane region" description="Helical" evidence="5">
    <location>
        <begin position="27"/>
        <end position="56"/>
    </location>
</feature>
<name>A0AAD7VQK5_9ASCO</name>
<feature type="transmembrane region" description="Helical" evidence="5">
    <location>
        <begin position="206"/>
        <end position="225"/>
    </location>
</feature>
<evidence type="ECO:0000256" key="2">
    <source>
        <dbReference type="ARBA" id="ARBA00022692"/>
    </source>
</evidence>
<feature type="transmembrane region" description="Helical" evidence="5">
    <location>
        <begin position="109"/>
        <end position="130"/>
    </location>
</feature>
<accession>A0AAD7VQK5</accession>
<dbReference type="PANTHER" id="PTHR23508">
    <property type="entry name" value="CARBOXYLIC ACID TRANSPORTER PROTEIN HOMOLOG"/>
    <property type="match status" value="1"/>
</dbReference>
<dbReference type="InterPro" id="IPR011701">
    <property type="entry name" value="MFS"/>
</dbReference>
<feature type="non-terminal residue" evidence="6">
    <location>
        <position position="237"/>
    </location>
</feature>
<protein>
    <submittedName>
        <fullName evidence="6">Major facilitator superfamily domain-containing protein</fullName>
    </submittedName>
</protein>
<dbReference type="Pfam" id="PF07690">
    <property type="entry name" value="MFS_1"/>
    <property type="match status" value="1"/>
</dbReference>
<dbReference type="EMBL" id="JARPMG010000011">
    <property type="protein sequence ID" value="KAJ8097255.1"/>
    <property type="molecule type" value="Genomic_DNA"/>
</dbReference>
<keyword evidence="4 5" id="KW-0472">Membrane</keyword>
<dbReference type="InterPro" id="IPR036259">
    <property type="entry name" value="MFS_trans_sf"/>
</dbReference>
<organism evidence="6 7">
    <name type="scientific">Lipomyces tetrasporus</name>
    <dbReference type="NCBI Taxonomy" id="54092"/>
    <lineage>
        <taxon>Eukaryota</taxon>
        <taxon>Fungi</taxon>
        <taxon>Dikarya</taxon>
        <taxon>Ascomycota</taxon>
        <taxon>Saccharomycotina</taxon>
        <taxon>Lipomycetes</taxon>
        <taxon>Lipomycetales</taxon>
        <taxon>Lipomycetaceae</taxon>
        <taxon>Lipomyces</taxon>
    </lineage>
</organism>
<evidence type="ECO:0000256" key="5">
    <source>
        <dbReference type="SAM" id="Phobius"/>
    </source>
</evidence>
<dbReference type="RefSeq" id="XP_056040705.1">
    <property type="nucleotide sequence ID" value="XM_056185265.1"/>
</dbReference>
<dbReference type="PANTHER" id="PTHR23508:SF10">
    <property type="entry name" value="CARBOXYLIC ACID TRANSPORTER PROTEIN HOMOLOG"/>
    <property type="match status" value="1"/>
</dbReference>
<dbReference type="SUPFAM" id="SSF103473">
    <property type="entry name" value="MFS general substrate transporter"/>
    <property type="match status" value="1"/>
</dbReference>
<evidence type="ECO:0000256" key="1">
    <source>
        <dbReference type="ARBA" id="ARBA00004141"/>
    </source>
</evidence>
<dbReference type="Gene3D" id="1.20.1250.20">
    <property type="entry name" value="MFS general substrate transporter like domains"/>
    <property type="match status" value="1"/>
</dbReference>
<keyword evidence="3 5" id="KW-1133">Transmembrane helix</keyword>
<comment type="caution">
    <text evidence="6">The sequence shown here is derived from an EMBL/GenBank/DDBJ whole genome shotgun (WGS) entry which is preliminary data.</text>
</comment>
<comment type="subcellular location">
    <subcellularLocation>
        <location evidence="1">Membrane</location>
        <topology evidence="1">Multi-pass membrane protein</topology>
    </subcellularLocation>
</comment>
<reference evidence="6" key="1">
    <citation type="submission" date="2023-03" db="EMBL/GenBank/DDBJ databases">
        <title>Near-Complete genome sequence of Lipomyces tetrasporous NRRL Y-64009, an oleaginous yeast capable of growing on lignocellulosic hydrolysates.</title>
        <authorList>
            <consortium name="Lawrence Berkeley National Laboratory"/>
            <person name="Jagtap S.S."/>
            <person name="Liu J.-J."/>
            <person name="Walukiewicz H.E."/>
            <person name="Pangilinan J."/>
            <person name="Lipzen A."/>
            <person name="Ahrendt S."/>
            <person name="Koriabine M."/>
            <person name="Cobaugh K."/>
            <person name="Salamov A."/>
            <person name="Yoshinaga Y."/>
            <person name="Ng V."/>
            <person name="Daum C."/>
            <person name="Grigoriev I.V."/>
            <person name="Slininger P.J."/>
            <person name="Dien B.S."/>
            <person name="Jin Y.-S."/>
            <person name="Rao C.V."/>
        </authorList>
    </citation>
    <scope>NUCLEOTIDE SEQUENCE</scope>
    <source>
        <strain evidence="6">NRRL Y-64009</strain>
    </source>
</reference>
<evidence type="ECO:0000256" key="4">
    <source>
        <dbReference type="ARBA" id="ARBA00023136"/>
    </source>
</evidence>
<dbReference type="GO" id="GO:0046943">
    <property type="term" value="F:carboxylic acid transmembrane transporter activity"/>
    <property type="evidence" value="ECO:0007669"/>
    <property type="project" value="TreeGrafter"/>
</dbReference>
<gene>
    <name evidence="6" type="ORF">POJ06DRAFT_202046</name>
</gene>
<feature type="transmembrane region" description="Helical" evidence="5">
    <location>
        <begin position="62"/>
        <end position="81"/>
    </location>
</feature>
<proteinExistence type="predicted"/>
<evidence type="ECO:0000313" key="6">
    <source>
        <dbReference type="EMBL" id="KAJ8097255.1"/>
    </source>
</evidence>
<dbReference type="Proteomes" id="UP001217417">
    <property type="component" value="Unassembled WGS sequence"/>
</dbReference>